<dbReference type="AlphaFoldDB" id="A0AAD3TI84"/>
<evidence type="ECO:0000313" key="1">
    <source>
        <dbReference type="EMBL" id="GMH30393.1"/>
    </source>
</evidence>
<comment type="caution">
    <text evidence="1">The sequence shown here is derived from an EMBL/GenBank/DDBJ whole genome shotgun (WGS) entry which is preliminary data.</text>
</comment>
<gene>
    <name evidence="1" type="ORF">Nepgr_032236</name>
</gene>
<proteinExistence type="predicted"/>
<sequence>MDFLKNETSYRIASGVNRLAFSALTVNCDKRPVLEEVAPDVLEVSDLIPGNTDDPIALTKDHAQRESKLEVHIAKQ</sequence>
<reference evidence="1" key="1">
    <citation type="submission" date="2023-05" db="EMBL/GenBank/DDBJ databases">
        <title>Nepenthes gracilis genome sequencing.</title>
        <authorList>
            <person name="Fukushima K."/>
        </authorList>
    </citation>
    <scope>NUCLEOTIDE SEQUENCE</scope>
    <source>
        <strain evidence="1">SING2019-196</strain>
    </source>
</reference>
<protein>
    <submittedName>
        <fullName evidence="1">Uncharacterized protein</fullName>
    </submittedName>
</protein>
<name>A0AAD3TI84_NEPGR</name>
<keyword evidence="2" id="KW-1185">Reference proteome</keyword>
<accession>A0AAD3TI84</accession>
<dbReference type="Proteomes" id="UP001279734">
    <property type="component" value="Unassembled WGS sequence"/>
</dbReference>
<dbReference type="EMBL" id="BSYO01000038">
    <property type="protein sequence ID" value="GMH30393.1"/>
    <property type="molecule type" value="Genomic_DNA"/>
</dbReference>
<organism evidence="1 2">
    <name type="scientific">Nepenthes gracilis</name>
    <name type="common">Slender pitcher plant</name>
    <dbReference type="NCBI Taxonomy" id="150966"/>
    <lineage>
        <taxon>Eukaryota</taxon>
        <taxon>Viridiplantae</taxon>
        <taxon>Streptophyta</taxon>
        <taxon>Embryophyta</taxon>
        <taxon>Tracheophyta</taxon>
        <taxon>Spermatophyta</taxon>
        <taxon>Magnoliopsida</taxon>
        <taxon>eudicotyledons</taxon>
        <taxon>Gunneridae</taxon>
        <taxon>Pentapetalae</taxon>
        <taxon>Caryophyllales</taxon>
        <taxon>Nepenthaceae</taxon>
        <taxon>Nepenthes</taxon>
    </lineage>
</organism>
<evidence type="ECO:0000313" key="2">
    <source>
        <dbReference type="Proteomes" id="UP001279734"/>
    </source>
</evidence>